<reference evidence="11" key="1">
    <citation type="submission" date="2019-04" db="EMBL/GenBank/DDBJ databases">
        <title>Draft genome sequences of Streptomyces avermitilis MC3.</title>
        <authorList>
            <person name="Komaki H."/>
            <person name="Tamura T."/>
            <person name="Hosoyama A."/>
        </authorList>
    </citation>
    <scope>NUCLEOTIDE SEQUENCE</scope>
    <source>
        <strain evidence="11">MC3</strain>
    </source>
</reference>
<feature type="domain" description="ABC transporter" evidence="9">
    <location>
        <begin position="382"/>
        <end position="618"/>
    </location>
</feature>
<dbReference type="GO" id="GO:0016887">
    <property type="term" value="F:ATP hydrolysis activity"/>
    <property type="evidence" value="ECO:0007669"/>
    <property type="project" value="InterPro"/>
</dbReference>
<dbReference type="CDD" id="cd18564">
    <property type="entry name" value="ABC_6TM_exporter_like"/>
    <property type="match status" value="1"/>
</dbReference>
<feature type="compositionally biased region" description="Low complexity" evidence="7">
    <location>
        <begin position="638"/>
        <end position="653"/>
    </location>
</feature>
<feature type="transmembrane region" description="Helical" evidence="8">
    <location>
        <begin position="202"/>
        <end position="219"/>
    </location>
</feature>
<dbReference type="SMART" id="SM00382">
    <property type="entry name" value="AAA"/>
    <property type="match status" value="1"/>
</dbReference>
<gene>
    <name evidence="11" type="ORF">SAVMC3_44460</name>
</gene>
<dbReference type="GO" id="GO:0005886">
    <property type="term" value="C:plasma membrane"/>
    <property type="evidence" value="ECO:0007669"/>
    <property type="project" value="UniProtKB-SubCell"/>
</dbReference>
<feature type="transmembrane region" description="Helical" evidence="8">
    <location>
        <begin position="175"/>
        <end position="196"/>
    </location>
</feature>
<evidence type="ECO:0000256" key="5">
    <source>
        <dbReference type="ARBA" id="ARBA00022989"/>
    </source>
</evidence>
<accession>A0A499VYZ5</accession>
<feature type="compositionally biased region" description="Low complexity" evidence="7">
    <location>
        <begin position="602"/>
        <end position="622"/>
    </location>
</feature>
<feature type="compositionally biased region" description="Basic residues" evidence="7">
    <location>
        <begin position="802"/>
        <end position="811"/>
    </location>
</feature>
<sequence length="826" mass="89620">MHPQQSEHGAYADYEDGDGHGDGGRDGDGDGDFEGSQDPDTPSIPARVAFRRFWPMTKGLRGFLLIVWLCTVLNALTETVAILLFSDLTDHALQQGSLDAFWSPAAQWLGVAVAGAAVGFAGNSLAAWATERFVMRLREHVFDHVQQLPPHFFQRHRQGDLLSRLTADVEAIEQMVVSAMVGAASAAFSALFYAAAAFWLRWDLAAATFVLAPLFWLAARRFSGSIKSVSREGRVADGAITSVVEESLGNIVLTQAYDRRDAERRRLNQEAGAWFRAAVRSTRLNELYEQLVQVIETVCVLAVIGLGVWEISTGRMTLGQLLAFAAFLGYLYPPVRGLAQLGLTVTAATAGAERLIEILDVRPAVADPARTSESIGRPDGSVEVRDVSFRYPGADKAALEGLSFAVRPGELVIITGPSGAGKSTVSKLLLRFYDPDAGSVLLDGVPLNAFPLARLREYVTLLPQETLVLHDTVRANIACGRPGASEHAIVEAAKAADAHAFITGLPDGYDTRVDPNSARLSGGQLQRLAIARAILRDAPVLVLDEPTTGLDAMAARRVVRPLRRLMAGRTTIMITHDLNLAPTRTASWSSTTAASWKRAATTTSCPARAPTPACTAPRTTPSWTRASYDCRCSRARRGAPSSSRTGPRTAPRPGRFPVPHPAPFPVPRTAPGTGPRTQPFPAPCTKRHPAPRTQPSPAPRTMPQTGTRTEPRTKSRTEPRTKSRTEPRTKPRSEPPTEPQAESRRTPRTAPRTTPRTAPVRIHRRRSVRLPRHTPRRSPPLPRRGALARRLRPPAPGTMGSRHSRQAHKGFTRLTGVHYPGLSSAA</sequence>
<dbReference type="InterPro" id="IPR027417">
    <property type="entry name" value="P-loop_NTPase"/>
</dbReference>
<keyword evidence="4" id="KW-0067">ATP-binding</keyword>
<dbReference type="InterPro" id="IPR011527">
    <property type="entry name" value="ABC1_TM_dom"/>
</dbReference>
<dbReference type="Pfam" id="PF00005">
    <property type="entry name" value="ABC_tran"/>
    <property type="match status" value="1"/>
</dbReference>
<dbReference type="PROSITE" id="PS00211">
    <property type="entry name" value="ABC_TRANSPORTER_1"/>
    <property type="match status" value="1"/>
</dbReference>
<dbReference type="InterPro" id="IPR003593">
    <property type="entry name" value="AAA+_ATPase"/>
</dbReference>
<dbReference type="PROSITE" id="PS50929">
    <property type="entry name" value="ABC_TM1F"/>
    <property type="match status" value="1"/>
</dbReference>
<dbReference type="AlphaFoldDB" id="A0A499VYZ5"/>
<dbReference type="InterPro" id="IPR003439">
    <property type="entry name" value="ABC_transporter-like_ATP-bd"/>
</dbReference>
<feature type="compositionally biased region" description="Basic residues" evidence="7">
    <location>
        <begin position="761"/>
        <end position="776"/>
    </location>
</feature>
<dbReference type="EMBL" id="AP019621">
    <property type="protein sequence ID" value="BBJ51817.1"/>
    <property type="molecule type" value="Genomic_DNA"/>
</dbReference>
<dbReference type="SUPFAM" id="SSF52540">
    <property type="entry name" value="P-loop containing nucleoside triphosphate hydrolases"/>
    <property type="match status" value="1"/>
</dbReference>
<feature type="compositionally biased region" description="Basic and acidic residues" evidence="7">
    <location>
        <begin position="709"/>
        <end position="745"/>
    </location>
</feature>
<dbReference type="InterPro" id="IPR036640">
    <property type="entry name" value="ABC1_TM_sf"/>
</dbReference>
<comment type="subcellular location">
    <subcellularLocation>
        <location evidence="1">Cell membrane</location>
        <topology evidence="1">Multi-pass membrane protein</topology>
    </subcellularLocation>
</comment>
<dbReference type="Gene3D" id="1.20.1560.10">
    <property type="entry name" value="ABC transporter type 1, transmembrane domain"/>
    <property type="match status" value="1"/>
</dbReference>
<feature type="compositionally biased region" description="Basic and acidic residues" evidence="7">
    <location>
        <begin position="17"/>
        <end position="28"/>
    </location>
</feature>
<evidence type="ECO:0000256" key="8">
    <source>
        <dbReference type="SAM" id="Phobius"/>
    </source>
</evidence>
<dbReference type="GO" id="GO:0015421">
    <property type="term" value="F:ABC-type oligopeptide transporter activity"/>
    <property type="evidence" value="ECO:0007669"/>
    <property type="project" value="TreeGrafter"/>
</dbReference>
<evidence type="ECO:0000259" key="9">
    <source>
        <dbReference type="PROSITE" id="PS50893"/>
    </source>
</evidence>
<keyword evidence="2 8" id="KW-0812">Transmembrane</keyword>
<dbReference type="PROSITE" id="PS50893">
    <property type="entry name" value="ABC_TRANSPORTER_2"/>
    <property type="match status" value="1"/>
</dbReference>
<evidence type="ECO:0000256" key="4">
    <source>
        <dbReference type="ARBA" id="ARBA00022840"/>
    </source>
</evidence>
<dbReference type="SUPFAM" id="SSF90123">
    <property type="entry name" value="ABC transporter transmembrane region"/>
    <property type="match status" value="1"/>
</dbReference>
<feature type="region of interest" description="Disordered" evidence="7">
    <location>
        <begin position="602"/>
        <end position="826"/>
    </location>
</feature>
<feature type="transmembrane region" description="Helical" evidence="8">
    <location>
        <begin position="62"/>
        <end position="85"/>
    </location>
</feature>
<dbReference type="InterPro" id="IPR017871">
    <property type="entry name" value="ABC_transporter-like_CS"/>
</dbReference>
<dbReference type="Pfam" id="PF00664">
    <property type="entry name" value="ABC_membrane"/>
    <property type="match status" value="1"/>
</dbReference>
<evidence type="ECO:0000256" key="6">
    <source>
        <dbReference type="ARBA" id="ARBA00023136"/>
    </source>
</evidence>
<keyword evidence="6 8" id="KW-0472">Membrane</keyword>
<dbReference type="PANTHER" id="PTHR43394">
    <property type="entry name" value="ATP-DEPENDENT PERMEASE MDL1, MITOCHONDRIAL"/>
    <property type="match status" value="1"/>
</dbReference>
<keyword evidence="5 8" id="KW-1133">Transmembrane helix</keyword>
<dbReference type="InterPro" id="IPR039421">
    <property type="entry name" value="Type_1_exporter"/>
</dbReference>
<feature type="domain" description="ABC transmembrane type-1" evidence="10">
    <location>
        <begin position="69"/>
        <end position="347"/>
    </location>
</feature>
<feature type="transmembrane region" description="Helical" evidence="8">
    <location>
        <begin position="291"/>
        <end position="309"/>
    </location>
</feature>
<evidence type="ECO:0000259" key="10">
    <source>
        <dbReference type="PROSITE" id="PS50929"/>
    </source>
</evidence>
<feature type="compositionally biased region" description="Low complexity" evidence="7">
    <location>
        <begin position="748"/>
        <end position="759"/>
    </location>
</feature>
<evidence type="ECO:0000256" key="3">
    <source>
        <dbReference type="ARBA" id="ARBA00022741"/>
    </source>
</evidence>
<organism evidence="11">
    <name type="scientific">Streptomyces avermitilis</name>
    <dbReference type="NCBI Taxonomy" id="33903"/>
    <lineage>
        <taxon>Bacteria</taxon>
        <taxon>Bacillati</taxon>
        <taxon>Actinomycetota</taxon>
        <taxon>Actinomycetes</taxon>
        <taxon>Kitasatosporales</taxon>
        <taxon>Streptomycetaceae</taxon>
        <taxon>Streptomyces</taxon>
    </lineage>
</organism>
<dbReference type="PANTHER" id="PTHR43394:SF1">
    <property type="entry name" value="ATP-BINDING CASSETTE SUB-FAMILY B MEMBER 10, MITOCHONDRIAL"/>
    <property type="match status" value="1"/>
</dbReference>
<dbReference type="Gene3D" id="3.40.50.300">
    <property type="entry name" value="P-loop containing nucleotide triphosphate hydrolases"/>
    <property type="match status" value="1"/>
</dbReference>
<feature type="transmembrane region" description="Helical" evidence="8">
    <location>
        <begin position="105"/>
        <end position="128"/>
    </location>
</feature>
<name>A0A499VYZ5_STRAX</name>
<keyword evidence="3" id="KW-0547">Nucleotide-binding</keyword>
<dbReference type="GO" id="GO:0005524">
    <property type="term" value="F:ATP binding"/>
    <property type="evidence" value="ECO:0007669"/>
    <property type="project" value="UniProtKB-KW"/>
</dbReference>
<proteinExistence type="predicted"/>
<feature type="region of interest" description="Disordered" evidence="7">
    <location>
        <begin position="1"/>
        <end position="44"/>
    </location>
</feature>
<evidence type="ECO:0008006" key="12">
    <source>
        <dbReference type="Google" id="ProtNLM"/>
    </source>
</evidence>
<evidence type="ECO:0000313" key="11">
    <source>
        <dbReference type="EMBL" id="BBJ51817.1"/>
    </source>
</evidence>
<feature type="compositionally biased region" description="Pro residues" evidence="7">
    <location>
        <begin position="654"/>
        <end position="668"/>
    </location>
</feature>
<evidence type="ECO:0000256" key="1">
    <source>
        <dbReference type="ARBA" id="ARBA00004651"/>
    </source>
</evidence>
<protein>
    <recommendedName>
        <fullName evidence="12">ABC transporter ATP-binding protein</fullName>
    </recommendedName>
</protein>
<evidence type="ECO:0000256" key="7">
    <source>
        <dbReference type="SAM" id="MobiDB-lite"/>
    </source>
</evidence>
<evidence type="ECO:0000256" key="2">
    <source>
        <dbReference type="ARBA" id="ARBA00022692"/>
    </source>
</evidence>